<dbReference type="RefSeq" id="XP_074208779.1">
    <property type="nucleotide sequence ID" value="XM_074352678.1"/>
</dbReference>
<proteinExistence type="predicted"/>
<sequence>MGVRNEIYYYGQRKGCRGEFLPGRKGMRSRGLQGWWVFAYSSGLQFQLIDKRNSGIPSDGNHLRFQQPQGATGGPPRRGHGPRCSLHTEIFPSRRLGTPRQPAPPEAGLRAPTPSAAPAPTWTTAERPEKSGLGPEAGRVGGSGRSPRHSPRDSDLRVGPRFHRRRPSVTSAPAAAAAAAGSQSQTLASLRSRRRRRRQRSRTPTAAASSARPRARSQFQILLLAPGNCQVQLPQQPRQCSSQPPLANRRRRRRRQGSDCLRQPWTRPAPPRPAAPPSRSKPRPRPAARPFFGRRLRPSSPPPPRRPVAARAWACAAAWDPLLALRGDLSRGGEGGGGCVLTSPSSRESLPPPTPSPLGPEPFFVFQAGGTRWLLGRYPLLGGTVELGELPLATPLTLLLQKATPQSSGSPFSL</sequence>
<dbReference type="Proteomes" id="UP001732780">
    <property type="component" value="Chromosome 2"/>
</dbReference>
<name>A0AC58PFH1_CAMBA</name>
<accession>A0AC58PFH1</accession>
<evidence type="ECO:0000313" key="1">
    <source>
        <dbReference type="Proteomes" id="UP001732780"/>
    </source>
</evidence>
<protein>
    <submittedName>
        <fullName evidence="2">Uncharacterized protein LOC141574980</fullName>
    </submittedName>
</protein>
<evidence type="ECO:0000313" key="2">
    <source>
        <dbReference type="RefSeq" id="XP_074208779.1"/>
    </source>
</evidence>
<gene>
    <name evidence="2" type="primary">LOC141574980</name>
</gene>
<keyword evidence="1" id="KW-1185">Reference proteome</keyword>
<reference evidence="2" key="1">
    <citation type="submission" date="2025-08" db="UniProtKB">
        <authorList>
            <consortium name="RefSeq"/>
        </authorList>
    </citation>
    <scope>IDENTIFICATION</scope>
    <source>
        <tissue evidence="2">Blood</tissue>
    </source>
</reference>
<organism evidence="1 2">
    <name type="scientific">Camelus bactrianus</name>
    <name type="common">Bactrian camel</name>
    <dbReference type="NCBI Taxonomy" id="9837"/>
    <lineage>
        <taxon>Eukaryota</taxon>
        <taxon>Metazoa</taxon>
        <taxon>Chordata</taxon>
        <taxon>Craniata</taxon>
        <taxon>Vertebrata</taxon>
        <taxon>Euteleostomi</taxon>
        <taxon>Mammalia</taxon>
        <taxon>Eutheria</taxon>
        <taxon>Laurasiatheria</taxon>
        <taxon>Artiodactyla</taxon>
        <taxon>Tylopoda</taxon>
        <taxon>Camelidae</taxon>
        <taxon>Camelus</taxon>
    </lineage>
</organism>